<evidence type="ECO:0000256" key="13">
    <source>
        <dbReference type="ARBA" id="ARBA00023136"/>
    </source>
</evidence>
<keyword evidence="4" id="KW-1003">Cell membrane</keyword>
<dbReference type="InterPro" id="IPR045671">
    <property type="entry name" value="NtrY-like_N"/>
</dbReference>
<dbReference type="InterPro" id="IPR036097">
    <property type="entry name" value="HisK_dim/P_sf"/>
</dbReference>
<evidence type="ECO:0000256" key="6">
    <source>
        <dbReference type="ARBA" id="ARBA00022679"/>
    </source>
</evidence>
<dbReference type="OrthoDB" id="9776727at2"/>
<evidence type="ECO:0000259" key="16">
    <source>
        <dbReference type="PROSITE" id="PS50109"/>
    </source>
</evidence>
<dbReference type="EC" id="2.7.13.3" evidence="3"/>
<evidence type="ECO:0000256" key="1">
    <source>
        <dbReference type="ARBA" id="ARBA00000085"/>
    </source>
</evidence>
<evidence type="ECO:0000256" key="7">
    <source>
        <dbReference type="ARBA" id="ARBA00022692"/>
    </source>
</evidence>
<protein>
    <recommendedName>
        <fullName evidence="3">histidine kinase</fullName>
        <ecNumber evidence="3">2.7.13.3</ecNumber>
    </recommendedName>
</protein>
<dbReference type="Gene3D" id="3.30.450.20">
    <property type="entry name" value="PAS domain"/>
    <property type="match status" value="1"/>
</dbReference>
<dbReference type="PANTHER" id="PTHR43065">
    <property type="entry name" value="SENSOR HISTIDINE KINASE"/>
    <property type="match status" value="1"/>
</dbReference>
<dbReference type="Pfam" id="PF02518">
    <property type="entry name" value="HATPase_c"/>
    <property type="match status" value="1"/>
</dbReference>
<dbReference type="Pfam" id="PF00672">
    <property type="entry name" value="HAMP"/>
    <property type="match status" value="1"/>
</dbReference>
<dbReference type="Gene3D" id="1.10.287.130">
    <property type="match status" value="1"/>
</dbReference>
<evidence type="ECO:0000256" key="8">
    <source>
        <dbReference type="ARBA" id="ARBA00022741"/>
    </source>
</evidence>
<dbReference type="PANTHER" id="PTHR43065:SF10">
    <property type="entry name" value="PEROXIDE STRESS-ACTIVATED HISTIDINE KINASE MAK3"/>
    <property type="match status" value="1"/>
</dbReference>
<keyword evidence="5" id="KW-0597">Phosphoprotein</keyword>
<dbReference type="Proteomes" id="UP000002526">
    <property type="component" value="Chromosome"/>
</dbReference>
<feature type="transmembrane region" description="Helical" evidence="15">
    <location>
        <begin position="102"/>
        <end position="119"/>
    </location>
</feature>
<evidence type="ECO:0000256" key="4">
    <source>
        <dbReference type="ARBA" id="ARBA00022475"/>
    </source>
</evidence>
<dbReference type="HOGENOM" id="CLU_019564_1_0_5"/>
<sequence length="848" mass="93288">MRRSVAVGAPRNCRNSATMWYEYISIRRRRGPLFSAPIAGMTSADTSAASFDTAPAEEPRRWSPRRWLAPFAVALALLSGLLTFLVLTGLTRIDPTPEVVRTFYLMNAGTILLLVGIIVRELWQLILARRRGRAAARLHVQIVSLFSIVAVLPAVLVSVVANVTLERGLDRLFSGPTKQVIQNSLNIARAYMQDHAQLIRGDILGMANDIAHARPLYDQDRRSFRELLTASASSRNLPGAMIIDKNTNILESADTGMRLAYSPPAPDFLSNVNESEPEIAVLPDASFVAAVIRLRAFSDTFLYVARPLDPNVVNQLKQTEVSVAEYAQIESRRLGIQVAFALMFAVIALTILMASVLIGLNFANSLVSPIRRLMNAAHTVSTGDLHVKVPVHQSEGDLAQLGETFNKMTQELRSQRDELVNASDLIDSRRRFIEAVLSSASAGIIGVDTSGSVGILNRSAEKLIGHSEAETLGHALSDVLPELDEMMKTAREGTQRLVQGQITITRDGQERNLSVRVSAEKNQPHDSYIITLDDITELVSAQRTSAWGDVARRIAHEIKNPLTPIQLSAERIRRKFGKDITETKDKQIFEQCTDTIVRQVDDIRRMVDEFSRFARMPKPVMEGEDVVDTVRQAVFLMKVAHPELDIEAEFKEDPLRAQFDRRLISQAVTNIVKNATEAIEQVPPEELGKGRIDVVVSREGEDVLIDVIDNGIGLPKVARSRLLEPYVTTRAKGTGLGLAIVGRVLEDHGGRIELKDASDFRAGQRGAWMRMRFAISGTPAKTEGTEQAPAVKNTREEATAETVKDAAKEAEIAKESIKGTETKGPAAETKEPAEKTNDSTKIEASTGS</sequence>
<keyword evidence="20" id="KW-1185">Reference proteome</keyword>
<evidence type="ECO:0000256" key="9">
    <source>
        <dbReference type="ARBA" id="ARBA00022777"/>
    </source>
</evidence>
<keyword evidence="6" id="KW-0808">Transferase</keyword>
<dbReference type="InterPro" id="IPR003594">
    <property type="entry name" value="HATPase_dom"/>
</dbReference>
<dbReference type="eggNOG" id="COG5000">
    <property type="taxonomic scope" value="Bacteria"/>
</dbReference>
<evidence type="ECO:0000256" key="2">
    <source>
        <dbReference type="ARBA" id="ARBA00004651"/>
    </source>
</evidence>
<evidence type="ECO:0000256" key="3">
    <source>
        <dbReference type="ARBA" id="ARBA00012438"/>
    </source>
</evidence>
<evidence type="ECO:0000259" key="18">
    <source>
        <dbReference type="PROSITE" id="PS50885"/>
    </source>
</evidence>
<evidence type="ECO:0000256" key="14">
    <source>
        <dbReference type="SAM" id="MobiDB-lite"/>
    </source>
</evidence>
<dbReference type="InParanoid" id="Q89LQ4"/>
<dbReference type="FunFam" id="1.10.287.130:FF:000107">
    <property type="entry name" value="Sensor histidine kinase YycG"/>
    <property type="match status" value="1"/>
</dbReference>
<dbReference type="InterPro" id="IPR036890">
    <property type="entry name" value="HATPase_C_sf"/>
</dbReference>
<comment type="catalytic activity">
    <reaction evidence="1">
        <text>ATP + protein L-histidine = ADP + protein N-phospho-L-histidine.</text>
        <dbReference type="EC" id="2.7.13.3"/>
    </reaction>
</comment>
<evidence type="ECO:0000313" key="20">
    <source>
        <dbReference type="Proteomes" id="UP000002526"/>
    </source>
</evidence>
<keyword evidence="7 15" id="KW-0812">Transmembrane</keyword>
<dbReference type="InterPro" id="IPR003661">
    <property type="entry name" value="HisK_dim/P_dom"/>
</dbReference>
<dbReference type="InterPro" id="IPR013767">
    <property type="entry name" value="PAS_fold"/>
</dbReference>
<dbReference type="SUPFAM" id="SSF55874">
    <property type="entry name" value="ATPase domain of HSP90 chaperone/DNA topoisomerase II/histidine kinase"/>
    <property type="match status" value="1"/>
</dbReference>
<dbReference type="Pfam" id="PF19312">
    <property type="entry name" value="NtrY_N"/>
    <property type="match status" value="1"/>
</dbReference>
<dbReference type="PRINTS" id="PR00344">
    <property type="entry name" value="BCTRLSENSOR"/>
</dbReference>
<proteinExistence type="predicted"/>
<feature type="transmembrane region" description="Helical" evidence="15">
    <location>
        <begin position="67"/>
        <end position="90"/>
    </location>
</feature>
<reference evidence="20" key="1">
    <citation type="journal article" date="2002" name="DNA Res.">
        <title>Complete genomic sequence of nitrogen-fixing symbiotic bacterium Bradyrhizobium japonicum USDA110.</title>
        <authorList>
            <person name="Kaneko T."/>
            <person name="Nakamura Y."/>
            <person name="Sato S."/>
            <person name="Minamisawa K."/>
            <person name="Uchiumi T."/>
            <person name="Sasamoto S."/>
            <person name="Watanabe A."/>
            <person name="Idesawa K."/>
            <person name="Iriguchi M."/>
            <person name="Kawashima K."/>
            <person name="Kohara M."/>
            <person name="Matsumoto M."/>
            <person name="Shimpo S."/>
            <person name="Tsuruoka H."/>
            <person name="Wada T."/>
            <person name="Yamada M."/>
            <person name="Tabata S."/>
        </authorList>
    </citation>
    <scope>NUCLEOTIDE SEQUENCE [LARGE SCALE GENOMIC DNA]</scope>
    <source>
        <strain evidence="20">JCM 10833 / BCRC 13528 / IAM 13628 / NBRC 14792 / USDA 110</strain>
    </source>
</reference>
<dbReference type="SUPFAM" id="SSF158472">
    <property type="entry name" value="HAMP domain-like"/>
    <property type="match status" value="1"/>
</dbReference>
<dbReference type="PROSITE" id="PS50109">
    <property type="entry name" value="HIS_KIN"/>
    <property type="match status" value="1"/>
</dbReference>
<dbReference type="CDD" id="cd06225">
    <property type="entry name" value="HAMP"/>
    <property type="match status" value="1"/>
</dbReference>
<dbReference type="GO" id="GO:0007165">
    <property type="term" value="P:signal transduction"/>
    <property type="evidence" value="ECO:0000318"/>
    <property type="project" value="GO_Central"/>
</dbReference>
<keyword evidence="8" id="KW-0547">Nucleotide-binding</keyword>
<dbReference type="InterPro" id="IPR003660">
    <property type="entry name" value="HAMP_dom"/>
</dbReference>
<dbReference type="PROSITE" id="PS50112">
    <property type="entry name" value="PAS"/>
    <property type="match status" value="1"/>
</dbReference>
<dbReference type="SMART" id="SM00304">
    <property type="entry name" value="HAMP"/>
    <property type="match status" value="1"/>
</dbReference>
<evidence type="ECO:0000259" key="17">
    <source>
        <dbReference type="PROSITE" id="PS50112"/>
    </source>
</evidence>
<dbReference type="Gene3D" id="3.30.565.10">
    <property type="entry name" value="Histidine kinase-like ATPase, C-terminal domain"/>
    <property type="match status" value="1"/>
</dbReference>
<dbReference type="GO" id="GO:0000155">
    <property type="term" value="F:phosphorelay sensor kinase activity"/>
    <property type="evidence" value="ECO:0000318"/>
    <property type="project" value="GO_Central"/>
</dbReference>
<keyword evidence="12" id="KW-0902">Two-component regulatory system</keyword>
<dbReference type="SUPFAM" id="SSF47384">
    <property type="entry name" value="Homodimeric domain of signal transducing histidine kinase"/>
    <property type="match status" value="1"/>
</dbReference>
<organism evidence="19 20">
    <name type="scientific">Bradyrhizobium diazoefficiens (strain JCM 10833 / BCRC 13528 / IAM 13628 / NBRC 14792 / USDA 110)</name>
    <dbReference type="NCBI Taxonomy" id="224911"/>
    <lineage>
        <taxon>Bacteria</taxon>
        <taxon>Pseudomonadati</taxon>
        <taxon>Pseudomonadota</taxon>
        <taxon>Alphaproteobacteria</taxon>
        <taxon>Hyphomicrobiales</taxon>
        <taxon>Nitrobacteraceae</taxon>
        <taxon>Bradyrhizobium</taxon>
    </lineage>
</organism>
<dbReference type="EnsemblBacteria" id="BAC49754">
    <property type="protein sequence ID" value="BAC49754"/>
    <property type="gene ID" value="BAC49754"/>
</dbReference>
<dbReference type="SMART" id="SM00388">
    <property type="entry name" value="HisKA"/>
    <property type="match status" value="1"/>
</dbReference>
<accession>Q89LQ4</accession>
<dbReference type="SUPFAM" id="SSF55785">
    <property type="entry name" value="PYP-like sensor domain (PAS domain)"/>
    <property type="match status" value="1"/>
</dbReference>
<evidence type="ECO:0000256" key="12">
    <source>
        <dbReference type="ARBA" id="ARBA00023012"/>
    </source>
</evidence>
<dbReference type="GO" id="GO:0005886">
    <property type="term" value="C:plasma membrane"/>
    <property type="evidence" value="ECO:0007669"/>
    <property type="project" value="UniProtKB-SubCell"/>
</dbReference>
<dbReference type="STRING" id="224911.AAV28_19620"/>
<feature type="domain" description="HAMP" evidence="18">
    <location>
        <begin position="364"/>
        <end position="417"/>
    </location>
</feature>
<dbReference type="PROSITE" id="PS50885">
    <property type="entry name" value="HAMP"/>
    <property type="match status" value="1"/>
</dbReference>
<dbReference type="Pfam" id="PF00512">
    <property type="entry name" value="HisKA"/>
    <property type="match status" value="1"/>
</dbReference>
<evidence type="ECO:0000256" key="5">
    <source>
        <dbReference type="ARBA" id="ARBA00022553"/>
    </source>
</evidence>
<dbReference type="InterPro" id="IPR000014">
    <property type="entry name" value="PAS"/>
</dbReference>
<dbReference type="Pfam" id="PF00989">
    <property type="entry name" value="PAS"/>
    <property type="match status" value="1"/>
</dbReference>
<dbReference type="InterPro" id="IPR035965">
    <property type="entry name" value="PAS-like_dom_sf"/>
</dbReference>
<dbReference type="PATRIC" id="fig|224911.5.peg.4544"/>
<keyword evidence="10" id="KW-0067">ATP-binding</keyword>
<dbReference type="InterPro" id="IPR004358">
    <property type="entry name" value="Sig_transdc_His_kin-like_C"/>
</dbReference>
<feature type="compositionally biased region" description="Basic and acidic residues" evidence="14">
    <location>
        <begin position="793"/>
        <end position="821"/>
    </location>
</feature>
<dbReference type="Gene3D" id="6.10.340.10">
    <property type="match status" value="1"/>
</dbReference>
<dbReference type="AlphaFoldDB" id="Q89LQ4"/>
<dbReference type="GO" id="GO:0006355">
    <property type="term" value="P:regulation of DNA-templated transcription"/>
    <property type="evidence" value="ECO:0007669"/>
    <property type="project" value="InterPro"/>
</dbReference>
<dbReference type="CDD" id="cd00082">
    <property type="entry name" value="HisKA"/>
    <property type="match status" value="1"/>
</dbReference>
<dbReference type="SMART" id="SM00091">
    <property type="entry name" value="PAS"/>
    <property type="match status" value="1"/>
</dbReference>
<dbReference type="InterPro" id="IPR017232">
    <property type="entry name" value="NtrY"/>
</dbReference>
<comment type="subcellular location">
    <subcellularLocation>
        <location evidence="2">Cell membrane</location>
        <topology evidence="2">Multi-pass membrane protein</topology>
    </subcellularLocation>
</comment>
<evidence type="ECO:0000256" key="15">
    <source>
        <dbReference type="SAM" id="Phobius"/>
    </source>
</evidence>
<dbReference type="InterPro" id="IPR005467">
    <property type="entry name" value="His_kinase_dom"/>
</dbReference>
<evidence type="ECO:0000313" key="19">
    <source>
        <dbReference type="EMBL" id="BAC49754.1"/>
    </source>
</evidence>
<dbReference type="PIRSF" id="PIRSF037532">
    <property type="entry name" value="STHK_NtrY"/>
    <property type="match status" value="1"/>
</dbReference>
<evidence type="ECO:0000256" key="11">
    <source>
        <dbReference type="ARBA" id="ARBA00022989"/>
    </source>
</evidence>
<feature type="domain" description="Histidine kinase" evidence="16">
    <location>
        <begin position="553"/>
        <end position="777"/>
    </location>
</feature>
<dbReference type="NCBIfam" id="TIGR00229">
    <property type="entry name" value="sensory_box"/>
    <property type="match status" value="1"/>
</dbReference>
<dbReference type="GO" id="GO:0005524">
    <property type="term" value="F:ATP binding"/>
    <property type="evidence" value="ECO:0007669"/>
    <property type="project" value="UniProtKB-KW"/>
</dbReference>
<dbReference type="EMBL" id="BA000040">
    <property type="protein sequence ID" value="BAC49754.1"/>
    <property type="molecule type" value="Genomic_DNA"/>
</dbReference>
<keyword evidence="13 15" id="KW-0472">Membrane</keyword>
<feature type="domain" description="PAS" evidence="17">
    <location>
        <begin position="429"/>
        <end position="501"/>
    </location>
</feature>
<feature type="compositionally biased region" description="Basic and acidic residues" evidence="14">
    <location>
        <begin position="828"/>
        <end position="841"/>
    </location>
</feature>
<keyword evidence="11 15" id="KW-1133">Transmembrane helix</keyword>
<dbReference type="PhylomeDB" id="Q89LQ4"/>
<keyword evidence="9 19" id="KW-0418">Kinase</keyword>
<feature type="transmembrane region" description="Helical" evidence="15">
    <location>
        <begin position="140"/>
        <end position="161"/>
    </location>
</feature>
<feature type="transmembrane region" description="Helical" evidence="15">
    <location>
        <begin position="338"/>
        <end position="363"/>
    </location>
</feature>
<evidence type="ECO:0000256" key="10">
    <source>
        <dbReference type="ARBA" id="ARBA00022840"/>
    </source>
</evidence>
<name>Q89LQ4_BRADU</name>
<dbReference type="KEGG" id="bja:blr4489"/>
<gene>
    <name evidence="19" type="primary">ntrY</name>
</gene>
<feature type="region of interest" description="Disordered" evidence="14">
    <location>
        <begin position="779"/>
        <end position="848"/>
    </location>
</feature>
<dbReference type="SMART" id="SM00387">
    <property type="entry name" value="HATPase_c"/>
    <property type="match status" value="1"/>
</dbReference>